<evidence type="ECO:0000256" key="2">
    <source>
        <dbReference type="SAM" id="Phobius"/>
    </source>
</evidence>
<evidence type="ECO:0008006" key="5">
    <source>
        <dbReference type="Google" id="ProtNLM"/>
    </source>
</evidence>
<dbReference type="RefSeq" id="WP_163085621.1">
    <property type="nucleotide sequence ID" value="NZ_JAAGNA010000097.1"/>
</dbReference>
<evidence type="ECO:0000313" key="4">
    <source>
        <dbReference type="Proteomes" id="UP000471745"/>
    </source>
</evidence>
<dbReference type="Proteomes" id="UP000471745">
    <property type="component" value="Unassembled WGS sequence"/>
</dbReference>
<keyword evidence="4" id="KW-1185">Reference proteome</keyword>
<accession>A0A9X5CEY0</accession>
<feature type="transmembrane region" description="Helical" evidence="2">
    <location>
        <begin position="139"/>
        <end position="158"/>
    </location>
</feature>
<name>A0A9X5CEY0_9ACTN</name>
<organism evidence="3 4">
    <name type="scientific">Actinospica acidiphila</name>
    <dbReference type="NCBI Taxonomy" id="304899"/>
    <lineage>
        <taxon>Bacteria</taxon>
        <taxon>Bacillati</taxon>
        <taxon>Actinomycetota</taxon>
        <taxon>Actinomycetes</taxon>
        <taxon>Catenulisporales</taxon>
        <taxon>Actinospicaceae</taxon>
        <taxon>Actinospica</taxon>
    </lineage>
</organism>
<feature type="region of interest" description="Disordered" evidence="1">
    <location>
        <begin position="88"/>
        <end position="114"/>
    </location>
</feature>
<keyword evidence="2" id="KW-1133">Transmembrane helix</keyword>
<protein>
    <recommendedName>
        <fullName evidence="5">Integral membrane protein</fullName>
    </recommendedName>
</protein>
<feature type="transmembrane region" description="Helical" evidence="2">
    <location>
        <begin position="36"/>
        <end position="55"/>
    </location>
</feature>
<gene>
    <name evidence="3" type="ORF">G3I18_02565</name>
</gene>
<keyword evidence="2" id="KW-0812">Transmembrane</keyword>
<evidence type="ECO:0000256" key="1">
    <source>
        <dbReference type="SAM" id="MobiDB-lite"/>
    </source>
</evidence>
<proteinExistence type="predicted"/>
<dbReference type="AlphaFoldDB" id="A0A9X5CEY0"/>
<comment type="caution">
    <text evidence="3">The sequence shown here is derived from an EMBL/GenBank/DDBJ whole genome shotgun (WGS) entry which is preliminary data.</text>
</comment>
<sequence length="230" mass="23916">MADRGLLRAVRVAVFSLVCVVLAATGHALAGGHRPPLALLALGGTAVAVTAGRLADRERTLGQIACAVTVTQGALHLLFALAGPAHGHAPATARQGRHGEPTAHPGHMPDSGHHASEALAGTAEAGAEPVGMAMAAAHLSPLMLLAHLAAGLGAAWWLRQGEALVWRLCRVVGAPLSAVLQALALLRQWSWYRAELAHRRVPPGFRAERGASCRTRVLRHALARRGPPVL</sequence>
<feature type="transmembrane region" description="Helical" evidence="2">
    <location>
        <begin position="12"/>
        <end position="30"/>
    </location>
</feature>
<evidence type="ECO:0000313" key="3">
    <source>
        <dbReference type="EMBL" id="NEC47474.1"/>
    </source>
</evidence>
<feature type="non-terminal residue" evidence="3">
    <location>
        <position position="230"/>
    </location>
</feature>
<keyword evidence="2" id="KW-0472">Membrane</keyword>
<dbReference type="EMBL" id="JAAGNA010000097">
    <property type="protein sequence ID" value="NEC47474.1"/>
    <property type="molecule type" value="Genomic_DNA"/>
</dbReference>
<reference evidence="3 4" key="1">
    <citation type="submission" date="2020-01" db="EMBL/GenBank/DDBJ databases">
        <title>Insect and environment-associated Actinomycetes.</title>
        <authorList>
            <person name="Currrie C."/>
            <person name="Chevrette M."/>
            <person name="Carlson C."/>
            <person name="Stubbendieck R."/>
            <person name="Wendt-Pienkowski E."/>
        </authorList>
    </citation>
    <scope>NUCLEOTIDE SEQUENCE [LARGE SCALE GENOMIC DNA]</scope>
    <source>
        <strain evidence="3 4">SID8189</strain>
    </source>
</reference>